<dbReference type="GO" id="GO:0006261">
    <property type="term" value="P:DNA-templated DNA replication"/>
    <property type="evidence" value="ECO:0007669"/>
    <property type="project" value="UniProtKB-UniRule"/>
</dbReference>
<protein>
    <recommendedName>
        <fullName evidence="9">DNA gyrase subunit A</fullName>
        <ecNumber evidence="9">5.6.2.2</ecNumber>
    </recommendedName>
</protein>
<dbReference type="GO" id="GO:0005694">
    <property type="term" value="C:chromosome"/>
    <property type="evidence" value="ECO:0007669"/>
    <property type="project" value="InterPro"/>
</dbReference>
<dbReference type="NCBIfam" id="TIGR01063">
    <property type="entry name" value="gyrA"/>
    <property type="match status" value="1"/>
</dbReference>
<keyword evidence="4 9" id="KW-0067">ATP-binding</keyword>
<evidence type="ECO:0000256" key="5">
    <source>
        <dbReference type="ARBA" id="ARBA00023029"/>
    </source>
</evidence>
<evidence type="ECO:0000256" key="10">
    <source>
        <dbReference type="PROSITE-ProRule" id="PRU01384"/>
    </source>
</evidence>
<keyword evidence="3 9" id="KW-0547">Nucleotide-binding</keyword>
<evidence type="ECO:0000256" key="4">
    <source>
        <dbReference type="ARBA" id="ARBA00022840"/>
    </source>
</evidence>
<dbReference type="InterPro" id="IPR005743">
    <property type="entry name" value="GyrA"/>
</dbReference>
<comment type="function">
    <text evidence="9">A type II topoisomerase that negatively supercoils closed circular double-stranded (ds) DNA in an ATP-dependent manner to modulate DNA topology and maintain chromosomes in an underwound state. Negative supercoiling favors strand separation, and DNA replication, transcription, recombination and repair, all of which involve strand separation. Also able to catalyze the interconversion of other topological isomers of dsDNA rings, including catenanes and knotted rings. Type II topoisomerases break and join 2 DNA strands simultaneously in an ATP-dependent manner.</text>
</comment>
<dbReference type="PANTHER" id="PTHR43493">
    <property type="entry name" value="DNA GYRASE/TOPOISOMERASE SUBUNIT A"/>
    <property type="match status" value="1"/>
</dbReference>
<dbReference type="Gene3D" id="2.120.10.90">
    <property type="entry name" value="DNA gyrase/topoisomerase IV, subunit A, C-terminal"/>
    <property type="match status" value="1"/>
</dbReference>
<proteinExistence type="inferred from homology"/>
<dbReference type="SUPFAM" id="SSF101904">
    <property type="entry name" value="GyrA/ParC C-terminal domain-like"/>
    <property type="match status" value="1"/>
</dbReference>
<evidence type="ECO:0000256" key="9">
    <source>
        <dbReference type="HAMAP-Rule" id="MF_01897"/>
    </source>
</evidence>
<evidence type="ECO:0000313" key="14">
    <source>
        <dbReference type="Proteomes" id="UP000255517"/>
    </source>
</evidence>
<dbReference type="Gene3D" id="3.30.1360.40">
    <property type="match status" value="1"/>
</dbReference>
<accession>A0A379C3P1</accession>
<evidence type="ECO:0000256" key="1">
    <source>
        <dbReference type="ARBA" id="ARBA00000185"/>
    </source>
</evidence>
<comment type="subcellular location">
    <subcellularLocation>
        <location evidence="9">Cytoplasm</location>
    </subcellularLocation>
</comment>
<evidence type="ECO:0000256" key="8">
    <source>
        <dbReference type="ARBA" id="ARBA00063644"/>
    </source>
</evidence>
<dbReference type="FunFam" id="2.120.10.90:FF:000005">
    <property type="entry name" value="DNA topoisomerase 4 subunit A"/>
    <property type="match status" value="1"/>
</dbReference>
<dbReference type="NCBIfam" id="NF004043">
    <property type="entry name" value="PRK05560.1"/>
    <property type="match status" value="1"/>
</dbReference>
<comment type="miscellaneous">
    <text evidence="9">Few gyrases are as efficient as E.coli at forming negative supercoils. Not all organisms have 2 type II topoisomerases; in organisms with a single type II topoisomerase this enzyme also has to decatenate newly replicated chromosomes.</text>
</comment>
<dbReference type="Pfam" id="PF00521">
    <property type="entry name" value="DNA_topoisoIV"/>
    <property type="match status" value="1"/>
</dbReference>
<dbReference type="InterPro" id="IPR035516">
    <property type="entry name" value="Gyrase/topoIV_suA_C"/>
</dbReference>
<dbReference type="GO" id="GO:0009330">
    <property type="term" value="C:DNA topoisomerase type II (double strand cut, ATP-hydrolyzing) complex"/>
    <property type="evidence" value="ECO:0007669"/>
    <property type="project" value="TreeGrafter"/>
</dbReference>
<keyword evidence="9" id="KW-0963">Cytoplasm</keyword>
<evidence type="ECO:0000256" key="2">
    <source>
        <dbReference type="ARBA" id="ARBA00008263"/>
    </source>
</evidence>
<dbReference type="STRING" id="1122949.GCA_000378725_00077"/>
<keyword evidence="5 9" id="KW-0799">Topoisomerase</keyword>
<dbReference type="Proteomes" id="UP000255517">
    <property type="component" value="Unassembled WGS sequence"/>
</dbReference>
<dbReference type="FunFam" id="3.30.1360.40:FF:000002">
    <property type="entry name" value="DNA gyrase subunit A"/>
    <property type="match status" value="1"/>
</dbReference>
<dbReference type="InterPro" id="IPR013757">
    <property type="entry name" value="Topo_IIA_A_a_sf"/>
</dbReference>
<dbReference type="GO" id="GO:0003677">
    <property type="term" value="F:DNA binding"/>
    <property type="evidence" value="ECO:0007669"/>
    <property type="project" value="UniProtKB-UniRule"/>
</dbReference>
<comment type="similarity">
    <text evidence="2 9">Belongs to the type II topoisomerase GyrA/ParC subunit family.</text>
</comment>
<feature type="domain" description="Topo IIA-type catalytic" evidence="12">
    <location>
        <begin position="37"/>
        <end position="501"/>
    </location>
</feature>
<dbReference type="PROSITE" id="PS52040">
    <property type="entry name" value="TOPO_IIA"/>
    <property type="match status" value="1"/>
</dbReference>
<evidence type="ECO:0000256" key="11">
    <source>
        <dbReference type="SAM" id="Coils"/>
    </source>
</evidence>
<dbReference type="InterPro" id="IPR002205">
    <property type="entry name" value="Topo_IIA_dom_A"/>
</dbReference>
<dbReference type="GO" id="GO:0006265">
    <property type="term" value="P:DNA topological change"/>
    <property type="evidence" value="ECO:0007669"/>
    <property type="project" value="UniProtKB-UniRule"/>
</dbReference>
<evidence type="ECO:0000256" key="7">
    <source>
        <dbReference type="ARBA" id="ARBA00023235"/>
    </source>
</evidence>
<dbReference type="FunFam" id="3.90.199.10:FF:000001">
    <property type="entry name" value="DNA gyrase subunit A"/>
    <property type="match status" value="1"/>
</dbReference>
<comment type="catalytic activity">
    <reaction evidence="1 9 10">
        <text>ATP-dependent breakage, passage and rejoining of double-stranded DNA.</text>
        <dbReference type="EC" id="5.6.2.2"/>
    </reaction>
</comment>
<dbReference type="SUPFAM" id="SSF56719">
    <property type="entry name" value="Type II DNA topoisomerase"/>
    <property type="match status" value="1"/>
</dbReference>
<dbReference type="AlphaFoldDB" id="A0A379C3P1"/>
<evidence type="ECO:0000313" key="13">
    <source>
        <dbReference type="EMBL" id="SUB56236.1"/>
    </source>
</evidence>
<keyword evidence="11" id="KW-0175">Coiled coil</keyword>
<feature type="short sequence motif" description="GyrA-box" evidence="9">
    <location>
        <begin position="528"/>
        <end position="534"/>
    </location>
</feature>
<dbReference type="EC" id="5.6.2.2" evidence="9"/>
<evidence type="ECO:0000259" key="12">
    <source>
        <dbReference type="PROSITE" id="PS52040"/>
    </source>
</evidence>
<dbReference type="HAMAP" id="MF_01897">
    <property type="entry name" value="GyrA"/>
    <property type="match status" value="1"/>
</dbReference>
<dbReference type="InterPro" id="IPR050220">
    <property type="entry name" value="Type_II_DNA_Topoisomerases"/>
</dbReference>
<dbReference type="GO" id="GO:0005737">
    <property type="term" value="C:cytoplasm"/>
    <property type="evidence" value="ECO:0007669"/>
    <property type="project" value="UniProtKB-SubCell"/>
</dbReference>
<dbReference type="CDD" id="cd00187">
    <property type="entry name" value="TOP4c"/>
    <property type="match status" value="1"/>
</dbReference>
<dbReference type="EMBL" id="UGSZ01000001">
    <property type="protein sequence ID" value="SUB56236.1"/>
    <property type="molecule type" value="Genomic_DNA"/>
</dbReference>
<dbReference type="OrthoDB" id="9806486at2"/>
<feature type="active site" description="O-(5'-phospho-DNA)-tyrosine intermediate" evidence="9 10">
    <location>
        <position position="125"/>
    </location>
</feature>
<dbReference type="Gene3D" id="1.10.268.10">
    <property type="entry name" value="Topoisomerase, domain 3"/>
    <property type="match status" value="1"/>
</dbReference>
<evidence type="ECO:0000256" key="6">
    <source>
        <dbReference type="ARBA" id="ARBA00023125"/>
    </source>
</evidence>
<dbReference type="Gene3D" id="3.90.199.10">
    <property type="entry name" value="Topoisomerase II, domain 5"/>
    <property type="match status" value="1"/>
</dbReference>
<reference evidence="13 14" key="1">
    <citation type="submission" date="2018-06" db="EMBL/GenBank/DDBJ databases">
        <authorList>
            <consortium name="Pathogen Informatics"/>
            <person name="Doyle S."/>
        </authorList>
    </citation>
    <scope>NUCLEOTIDE SEQUENCE [LARGE SCALE GENOMIC DNA]</scope>
    <source>
        <strain evidence="13 14">NCTC13149</strain>
    </source>
</reference>
<comment type="subunit">
    <text evidence="9">Heterotetramer, composed of two GyrA and two GyrB chains. In the heterotetramer, GyrA contains the active site tyrosine that forms a transient covalent intermediate with DNA, while GyrB binds cofactors and catalyzes ATP hydrolysis.</text>
</comment>
<name>A0A379C3P1_9FIRM</name>
<dbReference type="InterPro" id="IPR006691">
    <property type="entry name" value="GyrA/parC_rep"/>
</dbReference>
<keyword evidence="6 9" id="KW-0238">DNA-binding</keyword>
<organism evidence="13 14">
    <name type="scientific">Peptoniphilus lacrimalis</name>
    <dbReference type="NCBI Taxonomy" id="33031"/>
    <lineage>
        <taxon>Bacteria</taxon>
        <taxon>Bacillati</taxon>
        <taxon>Bacillota</taxon>
        <taxon>Tissierellia</taxon>
        <taxon>Tissierellales</taxon>
        <taxon>Peptoniphilaceae</taxon>
        <taxon>Peptoniphilus</taxon>
    </lineage>
</organism>
<comment type="subunit">
    <text evidence="8">Heterotetramer composed of ParC and ParE.</text>
</comment>
<dbReference type="Pfam" id="PF03989">
    <property type="entry name" value="DNA_gyraseA_C"/>
    <property type="match status" value="6"/>
</dbReference>
<sequence>MTDTKEFENGIFDVDISKKMRSSYLDYSMSVIVARALPDVRDGLKPVHRRILYGMSELNLVSGGSYKKSARLVGDVMGKYHPHGDSSIYEATVRLAQDFNMRYPLVDGQGNFGNIDGDGAAAMRYTEVKMTKLAEEMLRDINKDTVEFVPNFDNDQEEPSILPSRFPNLLVNGSSGIAVGMATNMPPHNMNEVIDGIVKYIDDDDISISDLQEVIKGPDFPTGALIMGRDGINKAYKTGRGKITVRAVAEIVEPKKGREQILITELPYQVNKSALVMKIAELAKDKIIDGISKITDSSNKRGIRIVIDLKKDANANVVLNKLYKETQLQITYGIINLALVNGRPQILNLKELIRYYVDHQVEVITRRTRFDLNKAEARAHIVEGLFIALDNIDRVIKIIRSSKDDKEVIEKFDREFSLTQIQSQAILDMRLKRLTGLEREKLQNEYDKLLEDIKRFKEILENNHVLMELIKTELLEIKDKYGDLRRTVIKSSESDIDIEDIIKEEDVIITLTQFGYIKRMPEGTYKPQKRGGRGITALTQKEDDFVKELFVTSTHDRLLFFTNKGKVYRLKAFEVPEAGRNAKGTAVVNLLNLDKGEKITSVINVEEFDPDHYLLMVTEKGLIKKTSNKEFKNIRQNGLIGIKLRDDDKLISVHLVRGDEEIILVTKEGKSIRFSTDELRDQGRNTMGVKSMNLDEDDTIVSSDIVGDGNYLLTVSENGFGKLTELKEYRPQNRGGKGIFTYKISEKTGKVSAASVVNKSDDIMLIADSGIIIRLLIDDISVTSRNTMGVKLMNLNDSKIVAIAKYIGD</sequence>
<evidence type="ECO:0000256" key="3">
    <source>
        <dbReference type="ARBA" id="ARBA00022741"/>
    </source>
</evidence>
<dbReference type="NCBIfam" id="NF004044">
    <property type="entry name" value="PRK05561.1"/>
    <property type="match status" value="1"/>
</dbReference>
<dbReference type="SMART" id="SM00434">
    <property type="entry name" value="TOP4c"/>
    <property type="match status" value="1"/>
</dbReference>
<dbReference type="PANTHER" id="PTHR43493:SF5">
    <property type="entry name" value="DNA GYRASE SUBUNIT A, CHLOROPLASTIC_MITOCHONDRIAL"/>
    <property type="match status" value="1"/>
</dbReference>
<dbReference type="InterPro" id="IPR013760">
    <property type="entry name" value="Topo_IIA-like_dom_sf"/>
</dbReference>
<dbReference type="FunFam" id="1.10.268.10:FF:000001">
    <property type="entry name" value="DNA gyrase subunit A"/>
    <property type="match status" value="1"/>
</dbReference>
<dbReference type="InterPro" id="IPR013758">
    <property type="entry name" value="Topo_IIA_A/C_ab"/>
</dbReference>
<feature type="coiled-coil region" evidence="11">
    <location>
        <begin position="432"/>
        <end position="459"/>
    </location>
</feature>
<keyword evidence="7 9" id="KW-0413">Isomerase</keyword>
<dbReference type="GO" id="GO:0005524">
    <property type="term" value="F:ATP binding"/>
    <property type="evidence" value="ECO:0007669"/>
    <property type="project" value="UniProtKB-UniRule"/>
</dbReference>
<dbReference type="RefSeq" id="WP_009346135.1">
    <property type="nucleotide sequence ID" value="NZ_CP165621.1"/>
</dbReference>
<gene>
    <name evidence="9 13" type="primary">gyrA</name>
    <name evidence="13" type="ORF">NCTC13149_00006</name>
</gene>
<dbReference type="GO" id="GO:0034335">
    <property type="term" value="F:DNA negative supercoiling activity"/>
    <property type="evidence" value="ECO:0007669"/>
    <property type="project" value="UniProtKB-ARBA"/>
</dbReference>